<dbReference type="SUPFAM" id="SSF52047">
    <property type="entry name" value="RNI-like"/>
    <property type="match status" value="1"/>
</dbReference>
<dbReference type="OrthoDB" id="9994419at2759"/>
<feature type="compositionally biased region" description="Polar residues" evidence="1">
    <location>
        <begin position="212"/>
        <end position="244"/>
    </location>
</feature>
<dbReference type="Proteomes" id="UP000289152">
    <property type="component" value="Unassembled WGS sequence"/>
</dbReference>
<dbReference type="AlphaFoldDB" id="A0A4Q1BWE6"/>
<organism evidence="2 3">
    <name type="scientific">Tremella mesenterica</name>
    <name type="common">Jelly fungus</name>
    <dbReference type="NCBI Taxonomy" id="5217"/>
    <lineage>
        <taxon>Eukaryota</taxon>
        <taxon>Fungi</taxon>
        <taxon>Dikarya</taxon>
        <taxon>Basidiomycota</taxon>
        <taxon>Agaricomycotina</taxon>
        <taxon>Tremellomycetes</taxon>
        <taxon>Tremellales</taxon>
        <taxon>Tremellaceae</taxon>
        <taxon>Tremella</taxon>
    </lineage>
</organism>
<evidence type="ECO:0000256" key="1">
    <source>
        <dbReference type="SAM" id="MobiDB-lite"/>
    </source>
</evidence>
<accession>A0A4Q1BWE6</accession>
<dbReference type="Gene3D" id="3.80.10.10">
    <property type="entry name" value="Ribonuclease Inhibitor"/>
    <property type="match status" value="1"/>
</dbReference>
<sequence length="941" mass="104039">MSSNLPNLPSDVLSHIFSLISPPFLPFPVPRTSRQKSQSPPDPPLHPHPPLDPLPPPDQTPLNQLAVVCRASSKTLESARPWLWENVDVRSGRGWLAIVNALTEEVTDDVPLPSNPIEGKFPGLSGPTSTYPTQEDIPTPVSPDMGPGPAADAHVQPETVPGGYQLYRAFPPSQTYPPAGIGSSTVPGVRLQDWEMYSSPPPRASLLLTPPRSRNPSPNVISDSQVLTPQSPSTSTFVSSTNATAIPALRNTRLRGRSRSPRRNLGVGSPSIDSILGSDRSRSTGHSSPSIHRPCTGSLDEDEEEAKDEIMPLPSTPKIGSKLRALPRNQSRREEESELLPSPGPYIRHLTFINFRTIGSRRSQEEAVRGRYVTAGRLEGVIKNAPNLVSLCMTEYVDSSLTYPVVEELFFRGYHSPSSHRRRSVSQNRSLSRVRSHSIGPPPSSTSDQVDPPRPVYVPYEEENDVEKWCRRALFTPLQALDLTGCVSRAFTDAMGEFYDTWLDDLDEDEPEQHSRDRGRARYRSGLENMSETETEDEELSMSINQLSTQRRAPRFTSLQRLSLRACTSLDPLLLHSLVLCFPNLTHLDLSNTRVPSALLSSLTDSPPKGMKLISLSLARCPRLDPYLIVQMIVRSPAMTDLVDLNLFVNPTQGNAISSEDLTILLSQSPCFTSGKLRYLDLSSSCFTPHHLTPEIFPPQPSLVSLGLSHIPTLPLKPIAQFLLQQARNVEILSLTGTANETSLGPMATPLMITLELHMRLINPCTQVPFTLGSLTEPLDKLKKREEGLTRLRVIELNRRVGMGVEEIGNTEWKIIWSKGGRGWYVDTSAGWVDSLRDQFSASLSKINQDYQMDGRNTDVSSKEKGVDPGQFISVEGKKEFVRHLPETHQWREWLVGLSQAKGSVSSGVGWHSRKMEVIRGWGMLGREEGLGGAGAFAFEE</sequence>
<evidence type="ECO:0000313" key="3">
    <source>
        <dbReference type="Proteomes" id="UP000289152"/>
    </source>
</evidence>
<feature type="region of interest" description="Disordered" evidence="1">
    <location>
        <begin position="202"/>
        <end position="342"/>
    </location>
</feature>
<feature type="compositionally biased region" description="Pro residues" evidence="1">
    <location>
        <begin position="40"/>
        <end position="59"/>
    </location>
</feature>
<dbReference type="InterPro" id="IPR032675">
    <property type="entry name" value="LRR_dom_sf"/>
</dbReference>
<feature type="region of interest" description="Disordered" evidence="1">
    <location>
        <begin position="416"/>
        <end position="456"/>
    </location>
</feature>
<reference evidence="2 3" key="1">
    <citation type="submission" date="2016-06" db="EMBL/GenBank/DDBJ databases">
        <title>Evolution of pathogenesis and genome organization in the Tremellales.</title>
        <authorList>
            <person name="Cuomo C."/>
            <person name="Litvintseva A."/>
            <person name="Heitman J."/>
            <person name="Chen Y."/>
            <person name="Sun S."/>
            <person name="Springer D."/>
            <person name="Dromer F."/>
            <person name="Young S."/>
            <person name="Zeng Q."/>
            <person name="Chapman S."/>
            <person name="Gujja S."/>
            <person name="Saif S."/>
            <person name="Birren B."/>
        </authorList>
    </citation>
    <scope>NUCLEOTIDE SEQUENCE [LARGE SCALE GENOMIC DNA]</scope>
    <source>
        <strain evidence="2 3">ATCC 28783</strain>
    </source>
</reference>
<feature type="compositionally biased region" description="Basic residues" evidence="1">
    <location>
        <begin position="252"/>
        <end position="262"/>
    </location>
</feature>
<proteinExistence type="predicted"/>
<dbReference type="InParanoid" id="A0A4Q1BWE6"/>
<keyword evidence="3" id="KW-1185">Reference proteome</keyword>
<dbReference type="VEuPathDB" id="FungiDB:TREMEDRAFT_67058"/>
<gene>
    <name evidence="2" type="ORF">M231_00047</name>
</gene>
<name>A0A4Q1BWE6_TREME</name>
<comment type="caution">
    <text evidence="2">The sequence shown here is derived from an EMBL/GenBank/DDBJ whole genome shotgun (WGS) entry which is preliminary data.</text>
</comment>
<evidence type="ECO:0000313" key="2">
    <source>
        <dbReference type="EMBL" id="RXK42493.1"/>
    </source>
</evidence>
<protein>
    <submittedName>
        <fullName evidence="2">Uncharacterized protein</fullName>
    </submittedName>
</protein>
<dbReference type="EMBL" id="SDIL01000001">
    <property type="protein sequence ID" value="RXK42493.1"/>
    <property type="molecule type" value="Genomic_DNA"/>
</dbReference>
<feature type="region of interest" description="Disordered" evidence="1">
    <location>
        <begin position="28"/>
        <end position="61"/>
    </location>
</feature>